<dbReference type="InterPro" id="IPR036322">
    <property type="entry name" value="WD40_repeat_dom_sf"/>
</dbReference>
<proteinExistence type="predicted"/>
<dbReference type="PROSITE" id="PS00678">
    <property type="entry name" value="WD_REPEATS_1"/>
    <property type="match status" value="1"/>
</dbReference>
<evidence type="ECO:0000256" key="1">
    <source>
        <dbReference type="ARBA" id="ARBA00022574"/>
    </source>
</evidence>
<organism evidence="4 5">
    <name type="scientific">Candidatus Scalindua rubra</name>
    <dbReference type="NCBI Taxonomy" id="1872076"/>
    <lineage>
        <taxon>Bacteria</taxon>
        <taxon>Pseudomonadati</taxon>
        <taxon>Planctomycetota</taxon>
        <taxon>Candidatus Brocadiia</taxon>
        <taxon>Candidatus Brocadiales</taxon>
        <taxon>Candidatus Scalinduaceae</taxon>
        <taxon>Candidatus Scalindua</taxon>
    </lineage>
</organism>
<dbReference type="SMART" id="SM00320">
    <property type="entry name" value="WD40"/>
    <property type="match status" value="1"/>
</dbReference>
<dbReference type="PROSITE" id="PS50294">
    <property type="entry name" value="WD_REPEATS_REGION"/>
    <property type="match status" value="1"/>
</dbReference>
<dbReference type="InterPro" id="IPR001680">
    <property type="entry name" value="WD40_rpt"/>
</dbReference>
<dbReference type="Gene3D" id="2.130.10.10">
    <property type="entry name" value="YVTN repeat-like/Quinoprotein amine dehydrogenase"/>
    <property type="match status" value="1"/>
</dbReference>
<protein>
    <submittedName>
        <fullName evidence="4">NTPase</fullName>
    </submittedName>
</protein>
<dbReference type="AlphaFoldDB" id="A0A1E3X8K4"/>
<dbReference type="SUPFAM" id="SSF50978">
    <property type="entry name" value="WD40 repeat-like"/>
    <property type="match status" value="1"/>
</dbReference>
<feature type="repeat" description="WD" evidence="3">
    <location>
        <begin position="24"/>
        <end position="43"/>
    </location>
</feature>
<dbReference type="PROSITE" id="PS50082">
    <property type="entry name" value="WD_REPEATS_2"/>
    <property type="match status" value="2"/>
</dbReference>
<accession>A0A1E3X8K4</accession>
<gene>
    <name evidence="4" type="ORF">SCARUB_02892</name>
</gene>
<dbReference type="InterPro" id="IPR015943">
    <property type="entry name" value="WD40/YVTN_repeat-like_dom_sf"/>
</dbReference>
<dbReference type="Proteomes" id="UP000094056">
    <property type="component" value="Unassembled WGS sequence"/>
</dbReference>
<dbReference type="InterPro" id="IPR019775">
    <property type="entry name" value="WD40_repeat_CS"/>
</dbReference>
<evidence type="ECO:0000256" key="3">
    <source>
        <dbReference type="PROSITE-ProRule" id="PRU00221"/>
    </source>
</evidence>
<dbReference type="EMBL" id="MAYW01000084">
    <property type="protein sequence ID" value="ODS31963.1"/>
    <property type="molecule type" value="Genomic_DNA"/>
</dbReference>
<dbReference type="PANTHER" id="PTHR19879">
    <property type="entry name" value="TRANSCRIPTION INITIATION FACTOR TFIID"/>
    <property type="match status" value="1"/>
</dbReference>
<reference evidence="4 5" key="1">
    <citation type="submission" date="2016-07" db="EMBL/GenBank/DDBJ databases">
        <title>Draft genome of Scalindua rubra, obtained from a brine-seawater interface in the Red Sea, sheds light on salt adaptation in anammox bacteria.</title>
        <authorList>
            <person name="Speth D.R."/>
            <person name="Lagkouvardos I."/>
            <person name="Wang Y."/>
            <person name="Qian P.-Y."/>
            <person name="Dutilh B.E."/>
            <person name="Jetten M.S."/>
        </authorList>
    </citation>
    <scope>NUCLEOTIDE SEQUENCE [LARGE SCALE GENOMIC DNA]</scope>
    <source>
        <strain evidence="4">BSI-1</strain>
    </source>
</reference>
<evidence type="ECO:0000256" key="2">
    <source>
        <dbReference type="ARBA" id="ARBA00022737"/>
    </source>
</evidence>
<evidence type="ECO:0000313" key="5">
    <source>
        <dbReference type="Proteomes" id="UP000094056"/>
    </source>
</evidence>
<dbReference type="Pfam" id="PF00400">
    <property type="entry name" value="WD40"/>
    <property type="match status" value="1"/>
</dbReference>
<comment type="caution">
    <text evidence="4">The sequence shown here is derived from an EMBL/GenBank/DDBJ whole genome shotgun (WGS) entry which is preliminary data.</text>
</comment>
<dbReference type="PANTHER" id="PTHR19879:SF9">
    <property type="entry name" value="TRANSCRIPTION INITIATION FACTOR TFIID SUBUNIT 5"/>
    <property type="match status" value="1"/>
</dbReference>
<name>A0A1E3X8K4_9BACT</name>
<feature type="repeat" description="WD" evidence="3">
    <location>
        <begin position="44"/>
        <end position="85"/>
    </location>
</feature>
<keyword evidence="1 3" id="KW-0853">WD repeat</keyword>
<evidence type="ECO:0000313" key="4">
    <source>
        <dbReference type="EMBL" id="ODS31963.1"/>
    </source>
</evidence>
<sequence length="321" mass="36474">MKDTPIGFTTPLPSALTADTSSLGGHDKTVRLWDRDTGKLVRIFEGHTAWVHSVAFSPDGRYIVSGSVDASLKIWNSETGKLLATMVGFKDNDWVSYTPDNYYNASPKGDKYVTFRIGNKLYDFEQYADIYKRPDIVASILRGEDIKKAVAKVEQDTGVEVSKVSIADIPPPEVVIKYIKCGERVLEPEVQQVDCPEITIVAQAIERKHGVERIKIELNGKTVFEKKGLKQKVYDIKEQVTLKDKENTITLLAYGTTKVKSYPQEIHIFYKEELLKGMSLPREKRERERERERERKEGHTLISDLSLDKQKVTLYLLCICG</sequence>
<keyword evidence="2" id="KW-0677">Repeat</keyword>